<dbReference type="InterPro" id="IPR036812">
    <property type="entry name" value="NAD(P)_OxRdtase_dom_sf"/>
</dbReference>
<protein>
    <submittedName>
        <fullName evidence="2">Aldo/keto reductase</fullName>
    </submittedName>
</protein>
<keyword evidence="3" id="KW-1185">Reference proteome</keyword>
<feature type="domain" description="NADP-dependent oxidoreductase" evidence="1">
    <location>
        <begin position="16"/>
        <end position="283"/>
    </location>
</feature>
<dbReference type="PANTHER" id="PTHR43312:SF1">
    <property type="entry name" value="NADP-DEPENDENT OXIDOREDUCTASE DOMAIN-CONTAINING PROTEIN"/>
    <property type="match status" value="1"/>
</dbReference>
<dbReference type="Proteomes" id="UP001597079">
    <property type="component" value="Unassembled WGS sequence"/>
</dbReference>
<dbReference type="InterPro" id="IPR023210">
    <property type="entry name" value="NADP_OxRdtase_dom"/>
</dbReference>
<dbReference type="EMBL" id="JBHUCX010000013">
    <property type="protein sequence ID" value="MFD1673766.1"/>
    <property type="molecule type" value="Genomic_DNA"/>
</dbReference>
<dbReference type="RefSeq" id="WP_377941288.1">
    <property type="nucleotide sequence ID" value="NZ_JBHUCX010000013.1"/>
</dbReference>
<organism evidence="2 3">
    <name type="scientific">Alicyclobacillus fodiniaquatilis</name>
    <dbReference type="NCBI Taxonomy" id="1661150"/>
    <lineage>
        <taxon>Bacteria</taxon>
        <taxon>Bacillati</taxon>
        <taxon>Bacillota</taxon>
        <taxon>Bacilli</taxon>
        <taxon>Bacillales</taxon>
        <taxon>Alicyclobacillaceae</taxon>
        <taxon>Alicyclobacillus</taxon>
    </lineage>
</organism>
<dbReference type="PANTHER" id="PTHR43312">
    <property type="entry name" value="D-THREO-ALDOSE 1-DEHYDROGENASE"/>
    <property type="match status" value="1"/>
</dbReference>
<proteinExistence type="predicted"/>
<reference evidence="3" key="1">
    <citation type="journal article" date="2019" name="Int. J. Syst. Evol. Microbiol.">
        <title>The Global Catalogue of Microorganisms (GCM) 10K type strain sequencing project: providing services to taxonomists for standard genome sequencing and annotation.</title>
        <authorList>
            <consortium name="The Broad Institute Genomics Platform"/>
            <consortium name="The Broad Institute Genome Sequencing Center for Infectious Disease"/>
            <person name="Wu L."/>
            <person name="Ma J."/>
        </authorList>
    </citation>
    <scope>NUCLEOTIDE SEQUENCE [LARGE SCALE GENOMIC DNA]</scope>
    <source>
        <strain evidence="3">CGMCC 1.12286</strain>
    </source>
</reference>
<dbReference type="Pfam" id="PF00248">
    <property type="entry name" value="Aldo_ket_red"/>
    <property type="match status" value="1"/>
</dbReference>
<dbReference type="InterPro" id="IPR020471">
    <property type="entry name" value="AKR"/>
</dbReference>
<dbReference type="Gene3D" id="3.20.20.100">
    <property type="entry name" value="NADP-dependent oxidoreductase domain"/>
    <property type="match status" value="1"/>
</dbReference>
<evidence type="ECO:0000313" key="3">
    <source>
        <dbReference type="Proteomes" id="UP001597079"/>
    </source>
</evidence>
<dbReference type="PRINTS" id="PR00069">
    <property type="entry name" value="ALDKETRDTASE"/>
</dbReference>
<dbReference type="InterPro" id="IPR053135">
    <property type="entry name" value="AKR2_Oxidoreductase"/>
</dbReference>
<gene>
    <name evidence="2" type="ORF">ACFSB2_03460</name>
</gene>
<dbReference type="CDD" id="cd19095">
    <property type="entry name" value="AKR_PA4992-like"/>
    <property type="match status" value="1"/>
</dbReference>
<evidence type="ECO:0000313" key="2">
    <source>
        <dbReference type="EMBL" id="MFD1673766.1"/>
    </source>
</evidence>
<sequence>MEYRVFGKTDMKVSALGFGGAEIGGSTDSGAVEQLLGSALDAGLNLIDTAACYGNSEELIGQAVAHRRKDYYLFSKCGHASGLATQDWDPKTLVDSIDRSLKRLRTDYLDLIQLHSCSLDILKQGDVIEVVQKAKEAGKVRYIGYSGDNEAALYAVQSGAFDSLQTSINVADQSVLDKVLPEAKARQMGVIAKRPIANVAWQHQTIDENAYYAPYWHRLQALKYGFTNQSAAQSVATALRFTLSSPGVTTAIVGTTNPNRWQQNASLLDEGNLSDAEYQTIRSRWHEIAQPDWVGQT</sequence>
<comment type="caution">
    <text evidence="2">The sequence shown here is derived from an EMBL/GenBank/DDBJ whole genome shotgun (WGS) entry which is preliminary data.</text>
</comment>
<dbReference type="SUPFAM" id="SSF51430">
    <property type="entry name" value="NAD(P)-linked oxidoreductase"/>
    <property type="match status" value="1"/>
</dbReference>
<name>A0ABW4JBN6_9BACL</name>
<accession>A0ABW4JBN6</accession>
<evidence type="ECO:0000259" key="1">
    <source>
        <dbReference type="Pfam" id="PF00248"/>
    </source>
</evidence>